<dbReference type="SUPFAM" id="SSF118290">
    <property type="entry name" value="WRKY DNA-binding domain"/>
    <property type="match status" value="1"/>
</dbReference>
<dbReference type="PROSITE" id="PS50811">
    <property type="entry name" value="WRKY"/>
    <property type="match status" value="1"/>
</dbReference>
<keyword evidence="3" id="KW-0238">DNA-binding</keyword>
<dbReference type="EMBL" id="OX451738">
    <property type="protein sequence ID" value="CAI8606030.1"/>
    <property type="molecule type" value="Genomic_DNA"/>
</dbReference>
<feature type="compositionally biased region" description="Low complexity" evidence="6">
    <location>
        <begin position="11"/>
        <end position="20"/>
    </location>
</feature>
<dbReference type="InterPro" id="IPR003657">
    <property type="entry name" value="WRKY_dom"/>
</dbReference>
<accession>A0AAV1AAK5</accession>
<protein>
    <recommendedName>
        <fullName evidence="7">WRKY domain-containing protein</fullName>
    </recommendedName>
</protein>
<feature type="region of interest" description="Disordered" evidence="6">
    <location>
        <begin position="1"/>
        <end position="20"/>
    </location>
</feature>
<dbReference type="PANTHER" id="PTHR31221:SF112">
    <property type="entry name" value="WRKY TRANSCRIPTION FACTOR 50-RELATED"/>
    <property type="match status" value="1"/>
</dbReference>
<dbReference type="AlphaFoldDB" id="A0AAV1AAK5"/>
<evidence type="ECO:0000313" key="9">
    <source>
        <dbReference type="Proteomes" id="UP001157006"/>
    </source>
</evidence>
<dbReference type="GO" id="GO:0005634">
    <property type="term" value="C:nucleus"/>
    <property type="evidence" value="ECO:0007669"/>
    <property type="project" value="UniProtKB-SubCell"/>
</dbReference>
<dbReference type="Proteomes" id="UP001157006">
    <property type="component" value="Chromosome 3"/>
</dbReference>
<reference evidence="8 9" key="1">
    <citation type="submission" date="2023-01" db="EMBL/GenBank/DDBJ databases">
        <authorList>
            <person name="Kreplak J."/>
        </authorList>
    </citation>
    <scope>NUCLEOTIDE SEQUENCE [LARGE SCALE GENOMIC DNA]</scope>
</reference>
<proteinExistence type="predicted"/>
<dbReference type="SMART" id="SM00774">
    <property type="entry name" value="WRKY"/>
    <property type="match status" value="1"/>
</dbReference>
<dbReference type="Gene3D" id="2.20.25.80">
    <property type="entry name" value="WRKY domain"/>
    <property type="match status" value="1"/>
</dbReference>
<dbReference type="GO" id="GO:0043565">
    <property type="term" value="F:sequence-specific DNA binding"/>
    <property type="evidence" value="ECO:0007669"/>
    <property type="project" value="InterPro"/>
</dbReference>
<organism evidence="8 9">
    <name type="scientific">Vicia faba</name>
    <name type="common">Broad bean</name>
    <name type="synonym">Faba vulgaris</name>
    <dbReference type="NCBI Taxonomy" id="3906"/>
    <lineage>
        <taxon>Eukaryota</taxon>
        <taxon>Viridiplantae</taxon>
        <taxon>Streptophyta</taxon>
        <taxon>Embryophyta</taxon>
        <taxon>Tracheophyta</taxon>
        <taxon>Spermatophyta</taxon>
        <taxon>Magnoliopsida</taxon>
        <taxon>eudicotyledons</taxon>
        <taxon>Gunneridae</taxon>
        <taxon>Pentapetalae</taxon>
        <taxon>rosids</taxon>
        <taxon>fabids</taxon>
        <taxon>Fabales</taxon>
        <taxon>Fabaceae</taxon>
        <taxon>Papilionoideae</taxon>
        <taxon>50 kb inversion clade</taxon>
        <taxon>NPAAA clade</taxon>
        <taxon>Hologalegina</taxon>
        <taxon>IRL clade</taxon>
        <taxon>Fabeae</taxon>
        <taxon>Vicia</taxon>
    </lineage>
</organism>
<gene>
    <name evidence="8" type="ORF">VFH_III210440</name>
</gene>
<dbReference type="InterPro" id="IPR044810">
    <property type="entry name" value="WRKY_plant"/>
</dbReference>
<evidence type="ECO:0000256" key="6">
    <source>
        <dbReference type="SAM" id="MobiDB-lite"/>
    </source>
</evidence>
<evidence type="ECO:0000259" key="7">
    <source>
        <dbReference type="PROSITE" id="PS50811"/>
    </source>
</evidence>
<dbReference type="PANTHER" id="PTHR31221">
    <property type="entry name" value="WRKY TRANSCRIPTION FACTOR PROTEIN 1-RELATED"/>
    <property type="match status" value="1"/>
</dbReference>
<dbReference type="InterPro" id="IPR036576">
    <property type="entry name" value="WRKY_dom_sf"/>
</dbReference>
<evidence type="ECO:0000256" key="4">
    <source>
        <dbReference type="ARBA" id="ARBA00023163"/>
    </source>
</evidence>
<keyword evidence="9" id="KW-1185">Reference proteome</keyword>
<keyword evidence="4" id="KW-0804">Transcription</keyword>
<evidence type="ECO:0000313" key="8">
    <source>
        <dbReference type="EMBL" id="CAI8606030.1"/>
    </source>
</evidence>
<feature type="domain" description="WRKY" evidence="7">
    <location>
        <begin position="103"/>
        <end position="168"/>
    </location>
</feature>
<evidence type="ECO:0000256" key="5">
    <source>
        <dbReference type="ARBA" id="ARBA00023242"/>
    </source>
</evidence>
<keyword evidence="5" id="KW-0539">Nucleus</keyword>
<dbReference type="GO" id="GO:0003700">
    <property type="term" value="F:DNA-binding transcription factor activity"/>
    <property type="evidence" value="ECO:0007669"/>
    <property type="project" value="InterPro"/>
</dbReference>
<dbReference type="FunFam" id="2.20.25.80:FF:000003">
    <property type="entry name" value="WRKY transcription factor 57"/>
    <property type="match status" value="1"/>
</dbReference>
<evidence type="ECO:0000256" key="3">
    <source>
        <dbReference type="ARBA" id="ARBA00023125"/>
    </source>
</evidence>
<comment type="subcellular location">
    <subcellularLocation>
        <location evidence="1">Nucleus</location>
    </subcellularLocation>
</comment>
<name>A0AAV1AAK5_VICFA</name>
<sequence length="169" mass="19196">MTERNPIAANSSSPDSDFSSQQWSFELSDYMSFADIELQQVDPTANNQSFVYQANEIAGGSSNIEGSSSYTRDTNTTMSGTALTQGTYWKNEVNKRVAFKTMTEIEILDDGYRWRKYGKKMVKNSPNPRNYYRCSVEGCPVKKRVEKDKDDSRYVITTYEGLHTHSTSS</sequence>
<evidence type="ECO:0000256" key="2">
    <source>
        <dbReference type="ARBA" id="ARBA00023015"/>
    </source>
</evidence>
<evidence type="ECO:0000256" key="1">
    <source>
        <dbReference type="ARBA" id="ARBA00004123"/>
    </source>
</evidence>
<keyword evidence="2" id="KW-0805">Transcription regulation</keyword>
<dbReference type="Pfam" id="PF03106">
    <property type="entry name" value="WRKY"/>
    <property type="match status" value="1"/>
</dbReference>